<feature type="transmembrane region" description="Helical" evidence="8">
    <location>
        <begin position="183"/>
        <end position="206"/>
    </location>
</feature>
<keyword evidence="6 8" id="KW-1133">Transmembrane helix</keyword>
<evidence type="ECO:0000256" key="1">
    <source>
        <dbReference type="ARBA" id="ARBA00004651"/>
    </source>
</evidence>
<dbReference type="GO" id="GO:0016020">
    <property type="term" value="C:membrane"/>
    <property type="evidence" value="ECO:0000318"/>
    <property type="project" value="GO_Central"/>
</dbReference>
<feature type="transmembrane region" description="Helical" evidence="8">
    <location>
        <begin position="408"/>
        <end position="426"/>
    </location>
</feature>
<feature type="transmembrane region" description="Helical" evidence="8">
    <location>
        <begin position="125"/>
        <end position="145"/>
    </location>
</feature>
<evidence type="ECO:0000256" key="4">
    <source>
        <dbReference type="ARBA" id="ARBA00022475"/>
    </source>
</evidence>
<evidence type="ECO:0000256" key="2">
    <source>
        <dbReference type="ARBA" id="ARBA00010199"/>
    </source>
</evidence>
<keyword evidence="7 8" id="KW-0472">Membrane</keyword>
<evidence type="ECO:0000256" key="6">
    <source>
        <dbReference type="ARBA" id="ARBA00022989"/>
    </source>
</evidence>
<comment type="similarity">
    <text evidence="2">Belongs to the multi antimicrobial extrusion (MATE) (TC 2.A.66.1) family.</text>
</comment>
<dbReference type="RefSeq" id="XP_001744290.1">
    <property type="nucleotide sequence ID" value="XM_001744238.1"/>
</dbReference>
<dbReference type="InterPro" id="IPR048279">
    <property type="entry name" value="MdtK-like"/>
</dbReference>
<feature type="non-terminal residue" evidence="9">
    <location>
        <position position="446"/>
    </location>
</feature>
<keyword evidence="5 8" id="KW-0812">Transmembrane</keyword>
<feature type="transmembrane region" description="Helical" evidence="8">
    <location>
        <begin position="378"/>
        <end position="399"/>
    </location>
</feature>
<dbReference type="NCBIfam" id="TIGR00797">
    <property type="entry name" value="matE"/>
    <property type="match status" value="1"/>
</dbReference>
<dbReference type="OMA" id="WFFVWKL"/>
<dbReference type="GO" id="GO:0015297">
    <property type="term" value="F:antiporter activity"/>
    <property type="evidence" value="ECO:0007669"/>
    <property type="project" value="InterPro"/>
</dbReference>
<comment type="subcellular location">
    <subcellularLocation>
        <location evidence="1">Cell membrane</location>
        <topology evidence="1">Multi-pass membrane protein</topology>
    </subcellularLocation>
</comment>
<feature type="transmembrane region" description="Helical" evidence="8">
    <location>
        <begin position="12"/>
        <end position="33"/>
    </location>
</feature>
<dbReference type="GO" id="GO:1990961">
    <property type="term" value="P:xenobiotic detoxification by transmembrane export across the plasma membrane"/>
    <property type="evidence" value="ECO:0007669"/>
    <property type="project" value="InterPro"/>
</dbReference>
<protein>
    <recommendedName>
        <fullName evidence="11">MATE family efflux transporter</fullName>
    </recommendedName>
</protein>
<dbReference type="GeneID" id="5889644"/>
<dbReference type="InterPro" id="IPR045069">
    <property type="entry name" value="MATE_euk"/>
</dbReference>
<keyword evidence="10" id="KW-1185">Reference proteome</keyword>
<evidence type="ECO:0000313" key="9">
    <source>
        <dbReference type="EMBL" id="EDQ90993.1"/>
    </source>
</evidence>
<evidence type="ECO:0000256" key="3">
    <source>
        <dbReference type="ARBA" id="ARBA00022448"/>
    </source>
</evidence>
<dbReference type="Proteomes" id="UP000001357">
    <property type="component" value="Unassembled WGS sequence"/>
</dbReference>
<dbReference type="FunCoup" id="A9UUZ0">
    <property type="interactions" value="220"/>
</dbReference>
<dbReference type="GO" id="GO:0042910">
    <property type="term" value="F:xenobiotic transmembrane transporter activity"/>
    <property type="evidence" value="ECO:0007669"/>
    <property type="project" value="InterPro"/>
</dbReference>
<feature type="transmembrane region" description="Helical" evidence="8">
    <location>
        <begin position="306"/>
        <end position="328"/>
    </location>
</feature>
<gene>
    <name evidence="9" type="ORF">MONBRDRAFT_790</name>
</gene>
<feature type="transmembrane region" description="Helical" evidence="8">
    <location>
        <begin position="272"/>
        <end position="294"/>
    </location>
</feature>
<organism evidence="9 10">
    <name type="scientific">Monosiga brevicollis</name>
    <name type="common">Choanoflagellate</name>
    <dbReference type="NCBI Taxonomy" id="81824"/>
    <lineage>
        <taxon>Eukaryota</taxon>
        <taxon>Choanoflagellata</taxon>
        <taxon>Craspedida</taxon>
        <taxon>Salpingoecidae</taxon>
        <taxon>Monosiga</taxon>
    </lineage>
</organism>
<dbReference type="EMBL" id="CH991546">
    <property type="protein sequence ID" value="EDQ90993.1"/>
    <property type="molecule type" value="Genomic_DNA"/>
</dbReference>
<dbReference type="InParanoid" id="A9UUZ0"/>
<feature type="transmembrane region" description="Helical" evidence="8">
    <location>
        <begin position="45"/>
        <end position="70"/>
    </location>
</feature>
<dbReference type="InterPro" id="IPR002528">
    <property type="entry name" value="MATE_fam"/>
</dbReference>
<dbReference type="KEGG" id="mbr:MONBRDRAFT_790"/>
<dbReference type="GO" id="GO:0005886">
    <property type="term" value="C:plasma membrane"/>
    <property type="evidence" value="ECO:0007669"/>
    <property type="project" value="UniProtKB-SubCell"/>
</dbReference>
<feature type="non-terminal residue" evidence="9">
    <location>
        <position position="1"/>
    </location>
</feature>
<dbReference type="PANTHER" id="PTHR11206">
    <property type="entry name" value="MULTIDRUG RESISTANCE PROTEIN"/>
    <property type="match status" value="1"/>
</dbReference>
<evidence type="ECO:0000256" key="8">
    <source>
        <dbReference type="SAM" id="Phobius"/>
    </source>
</evidence>
<accession>A9UUZ0</accession>
<dbReference type="STRING" id="81824.A9UUZ0"/>
<dbReference type="Pfam" id="PF01554">
    <property type="entry name" value="MatE"/>
    <property type="match status" value="2"/>
</dbReference>
<dbReference type="CDD" id="cd13132">
    <property type="entry name" value="MATE_eukaryotic"/>
    <property type="match status" value="1"/>
</dbReference>
<feature type="transmembrane region" description="Helical" evidence="8">
    <location>
        <begin position="218"/>
        <end position="239"/>
    </location>
</feature>
<keyword evidence="4" id="KW-1003">Cell membrane</keyword>
<keyword evidence="3" id="KW-0813">Transport</keyword>
<dbReference type="GO" id="GO:0022857">
    <property type="term" value="F:transmembrane transporter activity"/>
    <property type="evidence" value="ECO:0000318"/>
    <property type="project" value="GO_Central"/>
</dbReference>
<evidence type="ECO:0008006" key="11">
    <source>
        <dbReference type="Google" id="ProtNLM"/>
    </source>
</evidence>
<sequence>FLSQLRSTFELSWPVVLTLLLQLLLQLVSTIFVGQFNETAALDAAGLGASILNIFGLSISQGLASAVDTLAPQALGGGQNQLVGLIMIRALIIVGLVCFPAWTIFLNGENVLLALHQDPKVAQLTAQYLRAGIFFMPAAILNVLIQKYLQTLEIVKPLFVIGIVLNILNLPICWTLIGGLRLGAFGAALAQAITAWIGVFISLAYINKTRLYKGTWTGWTAGAFLDWSPFLKLAIPGMLMMCIEWWSFEIIQVIAGTMGEVFLATQLITLQLAGFLFVVPLGIGVAASVQVGNALGGNKPQAAKRAAWSCAGFILLTSSMLSITLFLTRQLIPRAFTSDAEVIDAVAGVIEILVAFIFADHTQGTLSGILRGCGLQYFGAIVNAVGYYCISFPSIYLFVYRGHMGVRGLWMAMFLGVAFQTIAMLVRVSTLNWEEQAQMAQERAKI</sequence>
<reference evidence="9 10" key="1">
    <citation type="journal article" date="2008" name="Nature">
        <title>The genome of the choanoflagellate Monosiga brevicollis and the origin of metazoans.</title>
        <authorList>
            <consortium name="JGI Sequencing"/>
            <person name="King N."/>
            <person name="Westbrook M.J."/>
            <person name="Young S.L."/>
            <person name="Kuo A."/>
            <person name="Abedin M."/>
            <person name="Chapman J."/>
            <person name="Fairclough S."/>
            <person name="Hellsten U."/>
            <person name="Isogai Y."/>
            <person name="Letunic I."/>
            <person name="Marr M."/>
            <person name="Pincus D."/>
            <person name="Putnam N."/>
            <person name="Rokas A."/>
            <person name="Wright K.J."/>
            <person name="Zuzow R."/>
            <person name="Dirks W."/>
            <person name="Good M."/>
            <person name="Goodstein D."/>
            <person name="Lemons D."/>
            <person name="Li W."/>
            <person name="Lyons J.B."/>
            <person name="Morris A."/>
            <person name="Nichols S."/>
            <person name="Richter D.J."/>
            <person name="Salamov A."/>
            <person name="Bork P."/>
            <person name="Lim W.A."/>
            <person name="Manning G."/>
            <person name="Miller W.T."/>
            <person name="McGinnis W."/>
            <person name="Shapiro H."/>
            <person name="Tjian R."/>
            <person name="Grigoriev I.V."/>
            <person name="Rokhsar D."/>
        </authorList>
    </citation>
    <scope>NUCLEOTIDE SEQUENCE [LARGE SCALE GENOMIC DNA]</scope>
    <source>
        <strain evidence="10">MX1 / ATCC 50154</strain>
    </source>
</reference>
<name>A9UUZ0_MONBE</name>
<evidence type="ECO:0000313" key="10">
    <source>
        <dbReference type="Proteomes" id="UP000001357"/>
    </source>
</evidence>
<feature type="transmembrane region" description="Helical" evidence="8">
    <location>
        <begin position="157"/>
        <end position="177"/>
    </location>
</feature>
<dbReference type="AlphaFoldDB" id="A9UUZ0"/>
<evidence type="ECO:0000256" key="7">
    <source>
        <dbReference type="ARBA" id="ARBA00023136"/>
    </source>
</evidence>
<dbReference type="PIRSF" id="PIRSF006603">
    <property type="entry name" value="DinF"/>
    <property type="match status" value="1"/>
</dbReference>
<dbReference type="eggNOG" id="KOG1347">
    <property type="taxonomic scope" value="Eukaryota"/>
</dbReference>
<evidence type="ECO:0000256" key="5">
    <source>
        <dbReference type="ARBA" id="ARBA00022692"/>
    </source>
</evidence>
<proteinExistence type="inferred from homology"/>
<feature type="transmembrane region" description="Helical" evidence="8">
    <location>
        <begin position="82"/>
        <end position="105"/>
    </location>
</feature>